<feature type="region of interest" description="N-terminal hotdog fold" evidence="5">
    <location>
        <begin position="1399"/>
        <end position="1519"/>
    </location>
</feature>
<dbReference type="PROSITE" id="PS50075">
    <property type="entry name" value="CARRIER"/>
    <property type="match status" value="2"/>
</dbReference>
<dbReference type="InterPro" id="IPR014030">
    <property type="entry name" value="Ketoacyl_synth_N"/>
</dbReference>
<dbReference type="InterPro" id="IPR014031">
    <property type="entry name" value="Ketoacyl_synth_C"/>
</dbReference>
<dbReference type="InterPro" id="IPR020806">
    <property type="entry name" value="PKS_PP-bd"/>
</dbReference>
<dbReference type="Gene3D" id="3.10.129.120">
    <property type="match status" value="1"/>
</dbReference>
<evidence type="ECO:0000256" key="5">
    <source>
        <dbReference type="PROSITE-ProRule" id="PRU01363"/>
    </source>
</evidence>
<dbReference type="InterPro" id="IPR016039">
    <property type="entry name" value="Thiolase-like"/>
</dbReference>
<dbReference type="InterPro" id="IPR020807">
    <property type="entry name" value="PKS_DH"/>
</dbReference>
<dbReference type="Pfam" id="PF02801">
    <property type="entry name" value="Ketoacyl-synt_C"/>
    <property type="match status" value="1"/>
</dbReference>
<dbReference type="CDD" id="cd08955">
    <property type="entry name" value="KR_2_FAS_SDR_x"/>
    <property type="match status" value="1"/>
</dbReference>
<sequence>MTPALEFSAAVFGGPLAPLGFSNLGQVLRRAADGGGGLIFLDDDGTEHRSDYARVLDEALHVLGGLNAAGLGPGDRVILPVKGVGRLVPLLWACFLGGIVAVPMAPPTLIEEGAPPVRKLHAIWGLLDRPLVVADGDIPAGLAAHAAASGWQGFRALSAEGLWQGPMPTRLPDVRPDDLAMMPQTSGSTGTPKAVMLTHANILAMVAGTIQANGFGGTDTTLNWMPLDHPGANVFLGVMPAVLGAWQVHVPTAHILTDPLRWLSLLSRHRVSISWAPNFAFSMIGRSADRLAALDLDLSSVSFLVSAGEQVAAATSATFLELLEAHGLRDGALRPAFGMAESCSGITWSRGLTRGQLAGNPTTLSLGPPIPGAAIRITDDEGHELPAGELGLLELSGPSVTQGYYDNAEANAEALKPGGWFATGDLAYIVDGELYITGRKKQIVIINGLNIPVHDIEAAAEEVAGINPSFTAAFSVFSAERGTEELVLVFNAAGDTDGGDLGRRLRAHLTRRTGLAPTHLLALPPDLIPKTNIGKIQRLDLKRRFEKGELRGYHLVAETPRPSAPRRDSRGQEALITTVWAEALGLDAVGPDDNFFELGGHSVLLIQVAGRLKQHFPVLEPVDLFRFPTVRTLAAHLRDAAEGHEAEAARTPVAPRRAHDGETEVAVIGIACRFPGADNPAEFWANLREGRESIARFTVDELVAAGFDRAAVSHADYVPASPVLKDAAGFDAAFFGYGAREAELMDPQQRLFLHCAWEALEDAGYNPFQYAGRIGAFVGASMNTYFTNNVHPNRRKLDPRDRIDVFTLDSMGGFQAMVANDKDYIATRTSYKLDLRGPSLNVQTACSTGLVVIHAAVQSLLAGDCAMALAGAAAVQSPQAAGHLWQEGMLVTADGHCRAFDAAATGTIFGSGVGAVLLKPLKAALADGDHVYAVIKGTAVNNDGGVKVGFMAPSGTGETGVVRDALAASGVPADTITFMEAHGTGTALGDPIEVASLAAGLRSSSALIPTGNCALGSVKTNVGHLQIASGIVGFIKTVLALHHRQIPPTLHFQTPNPAIDLAASPFHINTALVPWQPPAGVPRRAGVNSLGIGGTNAHAILEEAPATPRIAAANDRPSHLLTLSARTPTALAALARSYGRFLADHPDTDAADLCFTANTGRKAFEHRHALVFDTVADLRAALAPLERVAPVALVAAPRIKIAFRFADRAEPGLGRELYRTAPPFRAQLDECDRLLSRRWPALSLIRCLYGDAPWPDDAAFTRAATASLGIAVAALLRGWGLEPDGVLGTGTGATAAAGWALGGLSLEDALERAGQDIATELPPAPDGAVVVEVMADGWAGLLRDLGHVHVRGGAVDWAAFDQPYRRRRLSLPTYPFESRRYWLEPPKAAPTPVLEARPHPLLDRRFGSPLTRDTFYEGRLDTTRLPLLADHLVHGQPVVSGACYMSMLTGVAAVNGRLEVRDVAFLQALPVPEDGVTVQLALQPQADGSHAATLISLGDGDGAYRSHVTATLNPLEDSTALATLATLDLCQGGCPQTVALDDHYARLEQRHIVLGPQYRWMTALSRGTDQAFCRLRRPAELDAATDAAYGLHPGLIDACFGLMIAAVDMDVADTFIPSSIERLRLHSRPPGRPAAETLWAWGRFSRQADGGGVRGDIQLCGDDGMPVLTLAGFTGRVARREQVLGAAPALPLYRLDWQADDPPRTEAPAPGAWLVLADSAGLGTAVASRLAARGLPCRTVPAGSADLTTVLGEATASAPSGGLGILHLGNLDIDAGTAPARARALGLTPALLAAQALAAASVTGALWLVTRGAQAAGENQTVTAAQAPAWGLAKVLRLEQPSLPCRAIDLDPSAASLGAEADRLLDELAIGGQAEVALRGGRRLHPVLLPLAAVAVQAPALSPDASYLVAGGSGALGSVMVDWLADRGARHIVVASRREAVDDRQVQRLAERGVSLHPLRADLADGTALALAWRLLEPRLPPLRGLIHAAGMLDDGALSAQTPQRLDAVAAPKMEGALALAHLAEGRNLDFLVLFSSAASILGHPGQANYAAANAYMDALAADLRARGHRAVAISWGPWAEAGMAASDRVTAGFNRLGIHPLTPDQGRRALETALAANVPHVGALNCDWDRYVGQSVAQYGDGTSRTALFRRLVKPAAPVAPTAIADEADLSSRLAGAAGEARRQLLAALVLDVVTEALSFTGADAVDRTVALMDQGLDSLAAVSVRANLARALNGALPRALPVGLVFEYPTVDDLTRFLDRETAPPAPPESTARLDEDDDLDGLSLAELEALVSRELNGDMLKAGS</sequence>
<feature type="domain" description="Ketosynthase family 3 (KS3)" evidence="7">
    <location>
        <begin position="662"/>
        <end position="1103"/>
    </location>
</feature>
<dbReference type="SMART" id="SM01294">
    <property type="entry name" value="PKS_PP_betabranch"/>
    <property type="match status" value="1"/>
</dbReference>
<organism evidence="9 10">
    <name type="scientific">Nitrospirillum iridis</name>
    <dbReference type="NCBI Taxonomy" id="765888"/>
    <lineage>
        <taxon>Bacteria</taxon>
        <taxon>Pseudomonadati</taxon>
        <taxon>Pseudomonadota</taxon>
        <taxon>Alphaproteobacteria</taxon>
        <taxon>Rhodospirillales</taxon>
        <taxon>Azospirillaceae</taxon>
        <taxon>Nitrospirillum</taxon>
    </lineage>
</organism>
<dbReference type="PROSITE" id="PS52004">
    <property type="entry name" value="KS3_2"/>
    <property type="match status" value="1"/>
</dbReference>
<dbReference type="InterPro" id="IPR009081">
    <property type="entry name" value="PP-bd_ACP"/>
</dbReference>
<dbReference type="Gene3D" id="3.40.47.10">
    <property type="match status" value="1"/>
</dbReference>
<evidence type="ECO:0000259" key="7">
    <source>
        <dbReference type="PROSITE" id="PS52004"/>
    </source>
</evidence>
<evidence type="ECO:0000259" key="6">
    <source>
        <dbReference type="PROSITE" id="PS50075"/>
    </source>
</evidence>
<dbReference type="SUPFAM" id="SSF56801">
    <property type="entry name" value="Acetyl-CoA synthetase-like"/>
    <property type="match status" value="1"/>
</dbReference>
<feature type="active site" description="Proton acceptor; for dehydratase activity" evidence="5">
    <location>
        <position position="1431"/>
    </location>
</feature>
<evidence type="ECO:0000256" key="3">
    <source>
        <dbReference type="ARBA" id="ARBA00022679"/>
    </source>
</evidence>
<dbReference type="Gene3D" id="3.10.129.10">
    <property type="entry name" value="Hotdog Thioesterase"/>
    <property type="match status" value="1"/>
</dbReference>
<dbReference type="InterPro" id="IPR049900">
    <property type="entry name" value="PKS_mFAS_DH"/>
</dbReference>
<reference evidence="9 10" key="1">
    <citation type="submission" date="2020-08" db="EMBL/GenBank/DDBJ databases">
        <title>Genomic Encyclopedia of Type Strains, Phase IV (KMG-IV): sequencing the most valuable type-strain genomes for metagenomic binning, comparative biology and taxonomic classification.</title>
        <authorList>
            <person name="Goeker M."/>
        </authorList>
    </citation>
    <scope>NUCLEOTIDE SEQUENCE [LARGE SCALE GENOMIC DNA]</scope>
    <source>
        <strain evidence="9 10">DSM 22198</strain>
    </source>
</reference>
<evidence type="ECO:0000313" key="10">
    <source>
        <dbReference type="Proteomes" id="UP000539175"/>
    </source>
</evidence>
<protein>
    <submittedName>
        <fullName evidence="9">Acyl transferase domain-containing protein/acyl-CoA synthetase (AMP-forming)/AMP-acid ligase II/short-subunit dehydrogenase/aryl carrier-like protein</fullName>
    </submittedName>
</protein>
<dbReference type="InterPro" id="IPR001227">
    <property type="entry name" value="Ac_transferase_dom_sf"/>
</dbReference>
<dbReference type="Pfam" id="PF08659">
    <property type="entry name" value="KR"/>
    <property type="match status" value="1"/>
</dbReference>
<keyword evidence="4" id="KW-0677">Repeat</keyword>
<dbReference type="SMART" id="SM00822">
    <property type="entry name" value="PKS_KR"/>
    <property type="match status" value="1"/>
</dbReference>
<dbReference type="SMART" id="SM00823">
    <property type="entry name" value="PKS_PP"/>
    <property type="match status" value="2"/>
</dbReference>
<dbReference type="Pfam" id="PF00550">
    <property type="entry name" value="PP-binding"/>
    <property type="match status" value="2"/>
</dbReference>
<comment type="caution">
    <text evidence="9">The sequence shown here is derived from an EMBL/GenBank/DDBJ whole genome shotgun (WGS) entry which is preliminary data.</text>
</comment>
<dbReference type="Pfam" id="PF00501">
    <property type="entry name" value="AMP-binding"/>
    <property type="match status" value="1"/>
</dbReference>
<dbReference type="SMART" id="SM00826">
    <property type="entry name" value="PKS_DH"/>
    <property type="match status" value="1"/>
</dbReference>
<keyword evidence="3 9" id="KW-0808">Transferase</keyword>
<dbReference type="SUPFAM" id="SSF47336">
    <property type="entry name" value="ACP-like"/>
    <property type="match status" value="2"/>
</dbReference>
<dbReference type="InterPro" id="IPR045851">
    <property type="entry name" value="AMP-bd_C_sf"/>
</dbReference>
<keyword evidence="10" id="KW-1185">Reference proteome</keyword>
<feature type="domain" description="Carrier" evidence="6">
    <location>
        <begin position="567"/>
        <end position="641"/>
    </location>
</feature>
<dbReference type="GO" id="GO:0004312">
    <property type="term" value="F:fatty acid synthase activity"/>
    <property type="evidence" value="ECO:0007669"/>
    <property type="project" value="TreeGrafter"/>
</dbReference>
<dbReference type="GO" id="GO:0016874">
    <property type="term" value="F:ligase activity"/>
    <property type="evidence" value="ECO:0007669"/>
    <property type="project" value="UniProtKB-KW"/>
</dbReference>
<evidence type="ECO:0000256" key="1">
    <source>
        <dbReference type="ARBA" id="ARBA00022450"/>
    </source>
</evidence>
<dbReference type="RefSeq" id="WP_184807491.1">
    <property type="nucleotide sequence ID" value="NZ_JACIIZ010000022.1"/>
</dbReference>
<dbReference type="SUPFAM" id="SSF51735">
    <property type="entry name" value="NAD(P)-binding Rossmann-fold domains"/>
    <property type="match status" value="2"/>
</dbReference>
<dbReference type="InterPro" id="IPR057326">
    <property type="entry name" value="KR_dom"/>
</dbReference>
<dbReference type="InterPro" id="IPR049552">
    <property type="entry name" value="PKS_DH_N"/>
</dbReference>
<dbReference type="InterPro" id="IPR000873">
    <property type="entry name" value="AMP-dep_synth/lig_dom"/>
</dbReference>
<dbReference type="Gene3D" id="1.10.1200.10">
    <property type="entry name" value="ACP-like"/>
    <property type="match status" value="2"/>
</dbReference>
<evidence type="ECO:0000259" key="8">
    <source>
        <dbReference type="PROSITE" id="PS52019"/>
    </source>
</evidence>
<dbReference type="Gene3D" id="3.30.70.3290">
    <property type="match status" value="1"/>
</dbReference>
<dbReference type="InterPro" id="IPR050091">
    <property type="entry name" value="PKS_NRPS_Biosynth_Enz"/>
</dbReference>
<feature type="domain" description="Carrier" evidence="6">
    <location>
        <begin position="2185"/>
        <end position="2264"/>
    </location>
</feature>
<dbReference type="PROSITE" id="PS00606">
    <property type="entry name" value="KS3_1"/>
    <property type="match status" value="1"/>
</dbReference>
<dbReference type="Pfam" id="PF22621">
    <property type="entry name" value="CurL-like_PKS_C"/>
    <property type="match status" value="1"/>
</dbReference>
<keyword evidence="9" id="KW-0436">Ligase</keyword>
<name>A0A7X0EFF5_9PROT</name>
<dbReference type="CDD" id="cd00833">
    <property type="entry name" value="PKS"/>
    <property type="match status" value="1"/>
</dbReference>
<dbReference type="Gene3D" id="1.10.1240.100">
    <property type="match status" value="1"/>
</dbReference>
<dbReference type="SMART" id="SM00825">
    <property type="entry name" value="PKS_KS"/>
    <property type="match status" value="1"/>
</dbReference>
<dbReference type="InterPro" id="IPR018201">
    <property type="entry name" value="Ketoacyl_synth_AS"/>
</dbReference>
<dbReference type="Gene3D" id="3.30.300.30">
    <property type="match status" value="1"/>
</dbReference>
<dbReference type="PROSITE" id="PS00012">
    <property type="entry name" value="PHOSPHOPANTETHEINE"/>
    <property type="match status" value="1"/>
</dbReference>
<evidence type="ECO:0000256" key="4">
    <source>
        <dbReference type="ARBA" id="ARBA00022737"/>
    </source>
</evidence>
<dbReference type="Pfam" id="PF14765">
    <property type="entry name" value="PS-DH"/>
    <property type="match status" value="1"/>
</dbReference>
<dbReference type="EMBL" id="JACIIZ010000022">
    <property type="protein sequence ID" value="MBB6254967.1"/>
    <property type="molecule type" value="Genomic_DNA"/>
</dbReference>
<dbReference type="PROSITE" id="PS52019">
    <property type="entry name" value="PKS_MFAS_DH"/>
    <property type="match status" value="1"/>
</dbReference>
<gene>
    <name evidence="9" type="ORF">FHS74_005561</name>
</gene>
<evidence type="ECO:0000313" key="9">
    <source>
        <dbReference type="EMBL" id="MBB6254967.1"/>
    </source>
</evidence>
<dbReference type="InterPro" id="IPR049551">
    <property type="entry name" value="PKS_DH_C"/>
</dbReference>
<feature type="region of interest" description="C-terminal hotdog fold" evidence="5">
    <location>
        <begin position="1535"/>
        <end position="1684"/>
    </location>
</feature>
<accession>A0A7X0EFF5</accession>
<dbReference type="SMART" id="SM00827">
    <property type="entry name" value="PKS_AT"/>
    <property type="match status" value="1"/>
</dbReference>
<feature type="domain" description="PKS/mFAS DH" evidence="8">
    <location>
        <begin position="1399"/>
        <end position="1684"/>
    </location>
</feature>
<dbReference type="InterPro" id="IPR036736">
    <property type="entry name" value="ACP-like_sf"/>
</dbReference>
<dbReference type="GO" id="GO:0006633">
    <property type="term" value="P:fatty acid biosynthetic process"/>
    <property type="evidence" value="ECO:0007669"/>
    <property type="project" value="InterPro"/>
</dbReference>
<dbReference type="InterPro" id="IPR020841">
    <property type="entry name" value="PKS_Beta-ketoAc_synthase_dom"/>
</dbReference>
<dbReference type="GO" id="GO:0031177">
    <property type="term" value="F:phosphopantetheine binding"/>
    <property type="evidence" value="ECO:0007669"/>
    <property type="project" value="InterPro"/>
</dbReference>
<dbReference type="InterPro" id="IPR036291">
    <property type="entry name" value="NAD(P)-bd_dom_sf"/>
</dbReference>
<dbReference type="InterPro" id="IPR042099">
    <property type="entry name" value="ANL_N_sf"/>
</dbReference>
<dbReference type="SUPFAM" id="SSF52151">
    <property type="entry name" value="FabD/lysophospholipase-like"/>
    <property type="match status" value="1"/>
</dbReference>
<keyword evidence="2" id="KW-0597">Phosphoprotein</keyword>
<dbReference type="InterPro" id="IPR014043">
    <property type="entry name" value="Acyl_transferase_dom"/>
</dbReference>
<keyword evidence="1" id="KW-0596">Phosphopantetheine</keyword>
<dbReference type="Pfam" id="PF21089">
    <property type="entry name" value="PKS_DH_N"/>
    <property type="match status" value="1"/>
</dbReference>
<feature type="active site" description="Proton donor; for dehydratase activity" evidence="5">
    <location>
        <position position="1597"/>
    </location>
</feature>
<dbReference type="Gene3D" id="3.40.366.10">
    <property type="entry name" value="Malonyl-Coenzyme A Acyl Carrier Protein, domain 2"/>
    <property type="match status" value="2"/>
</dbReference>
<evidence type="ECO:0000256" key="2">
    <source>
        <dbReference type="ARBA" id="ARBA00022553"/>
    </source>
</evidence>
<dbReference type="PANTHER" id="PTHR43775">
    <property type="entry name" value="FATTY ACID SYNTHASE"/>
    <property type="match status" value="1"/>
</dbReference>
<dbReference type="Pfam" id="PF00109">
    <property type="entry name" value="ketoacyl-synt"/>
    <property type="match status" value="1"/>
</dbReference>
<dbReference type="PANTHER" id="PTHR43775:SF37">
    <property type="entry name" value="SI:DKEY-61P9.11"/>
    <property type="match status" value="1"/>
</dbReference>
<dbReference type="PROSITE" id="PS00455">
    <property type="entry name" value="AMP_BINDING"/>
    <property type="match status" value="1"/>
</dbReference>
<dbReference type="InterPro" id="IPR013968">
    <property type="entry name" value="PKS_KR"/>
</dbReference>
<dbReference type="SUPFAM" id="SSF53901">
    <property type="entry name" value="Thiolase-like"/>
    <property type="match status" value="1"/>
</dbReference>
<dbReference type="Gene3D" id="3.40.50.720">
    <property type="entry name" value="NAD(P)-binding Rossmann-like Domain"/>
    <property type="match status" value="1"/>
</dbReference>
<proteinExistence type="predicted"/>
<dbReference type="InterPro" id="IPR020845">
    <property type="entry name" value="AMP-binding_CS"/>
</dbReference>
<dbReference type="InterPro" id="IPR006162">
    <property type="entry name" value="Ppantetheine_attach_site"/>
</dbReference>
<dbReference type="Proteomes" id="UP000539175">
    <property type="component" value="Unassembled WGS sequence"/>
</dbReference>
<dbReference type="InterPro" id="IPR016035">
    <property type="entry name" value="Acyl_Trfase/lysoPLipase"/>
</dbReference>
<dbReference type="Gene3D" id="3.40.50.12780">
    <property type="entry name" value="N-terminal domain of ligase-like"/>
    <property type="match status" value="1"/>
</dbReference>
<dbReference type="GO" id="GO:0004315">
    <property type="term" value="F:3-oxoacyl-[acyl-carrier-protein] synthase activity"/>
    <property type="evidence" value="ECO:0007669"/>
    <property type="project" value="InterPro"/>
</dbReference>